<dbReference type="NCBIfam" id="TIGR01444">
    <property type="entry name" value="fkbM_fam"/>
    <property type="match status" value="1"/>
</dbReference>
<dbReference type="OrthoDB" id="5835829at2759"/>
<dbReference type="Pfam" id="PF05050">
    <property type="entry name" value="Methyltransf_21"/>
    <property type="match status" value="1"/>
</dbReference>
<accession>A0A2B7XJ25</accession>
<dbReference type="AlphaFoldDB" id="A0A2B7XJ25"/>
<feature type="domain" description="Methyltransferase FkbM" evidence="1">
    <location>
        <begin position="141"/>
        <end position="318"/>
    </location>
</feature>
<evidence type="ECO:0000313" key="2">
    <source>
        <dbReference type="EMBL" id="PGH08702.1"/>
    </source>
</evidence>
<dbReference type="EMBL" id="PDNA01000158">
    <property type="protein sequence ID" value="PGH08702.1"/>
    <property type="molecule type" value="Genomic_DNA"/>
</dbReference>
<evidence type="ECO:0000313" key="3">
    <source>
        <dbReference type="Proteomes" id="UP000224634"/>
    </source>
</evidence>
<proteinExistence type="predicted"/>
<dbReference type="InterPro" id="IPR006342">
    <property type="entry name" value="FkbM_mtfrase"/>
</dbReference>
<comment type="caution">
    <text evidence="2">The sequence shown here is derived from an EMBL/GenBank/DDBJ whole genome shotgun (WGS) entry which is preliminary data.</text>
</comment>
<name>A0A2B7XJ25_POLH7</name>
<evidence type="ECO:0000259" key="1">
    <source>
        <dbReference type="Pfam" id="PF05050"/>
    </source>
</evidence>
<protein>
    <recommendedName>
        <fullName evidence="1">Methyltransferase FkbM domain-containing protein</fullName>
    </recommendedName>
</protein>
<keyword evidence="3" id="KW-1185">Reference proteome</keyword>
<dbReference type="PANTHER" id="PTHR34203">
    <property type="entry name" value="METHYLTRANSFERASE, FKBM FAMILY PROTEIN"/>
    <property type="match status" value="1"/>
</dbReference>
<sequence length="346" mass="37897">MAGITILVMEAIPAVMCRASSLLFLFSSQKKSIVGQVLKRKPSPESFGELNSPILLTPLSKILQDSKTALFLGSSGEIDTETESVTDVAIMGLHLMEMAEGFVCYASGEVEARNVYTEIFENHCYGGPELHLSSEAPFIIDAGAHIGLFSLYMKQEYPLAKIIAFEPAPETSDALHKNLDLHNVSGVVTYPYGLGSKASTETLTYYPAAHANTTFVPKEKELMKKLIAEGLGQDFANELFDNVEIPVPINRLSHFLDRYHSDVVEIDLLKIDVEGMELDVLGGVDDTHWPLVRNVVLEVSDVSGVLSKIEQVLQAKGFTVTSVHQGGVEELKMYLVMGHRDPDVPS</sequence>
<dbReference type="InterPro" id="IPR052514">
    <property type="entry name" value="SAM-dependent_MTase"/>
</dbReference>
<dbReference type="InterPro" id="IPR029063">
    <property type="entry name" value="SAM-dependent_MTases_sf"/>
</dbReference>
<dbReference type="Gene3D" id="3.40.50.150">
    <property type="entry name" value="Vaccinia Virus protein VP39"/>
    <property type="match status" value="1"/>
</dbReference>
<dbReference type="SUPFAM" id="SSF53335">
    <property type="entry name" value="S-adenosyl-L-methionine-dependent methyltransferases"/>
    <property type="match status" value="1"/>
</dbReference>
<gene>
    <name evidence="2" type="ORF">AJ80_07823</name>
</gene>
<dbReference type="Proteomes" id="UP000224634">
    <property type="component" value="Unassembled WGS sequence"/>
</dbReference>
<organism evidence="2 3">
    <name type="scientific">Polytolypa hystricis (strain UAMH7299)</name>
    <dbReference type="NCBI Taxonomy" id="1447883"/>
    <lineage>
        <taxon>Eukaryota</taxon>
        <taxon>Fungi</taxon>
        <taxon>Dikarya</taxon>
        <taxon>Ascomycota</taxon>
        <taxon>Pezizomycotina</taxon>
        <taxon>Eurotiomycetes</taxon>
        <taxon>Eurotiomycetidae</taxon>
        <taxon>Onygenales</taxon>
        <taxon>Onygenales incertae sedis</taxon>
        <taxon>Polytolypa</taxon>
    </lineage>
</organism>
<dbReference type="PANTHER" id="PTHR34203:SF15">
    <property type="entry name" value="SLL1173 PROTEIN"/>
    <property type="match status" value="1"/>
</dbReference>
<reference evidence="2 3" key="1">
    <citation type="submission" date="2017-10" db="EMBL/GenBank/DDBJ databases">
        <title>Comparative genomics in systemic dimorphic fungi from Ajellomycetaceae.</title>
        <authorList>
            <person name="Munoz J.F."/>
            <person name="Mcewen J.G."/>
            <person name="Clay O.K."/>
            <person name="Cuomo C.A."/>
        </authorList>
    </citation>
    <scope>NUCLEOTIDE SEQUENCE [LARGE SCALE GENOMIC DNA]</scope>
    <source>
        <strain evidence="2 3">UAMH7299</strain>
    </source>
</reference>